<keyword evidence="2" id="KW-1185">Reference proteome</keyword>
<reference evidence="1 2" key="1">
    <citation type="submission" date="2019-01" db="EMBL/GenBank/DDBJ databases">
        <title>Lactibacter flavus gen. nov., sp. nov., a novel bacterium of the family Propionibacteriaceae isolated from raw milk and dairy products.</title>
        <authorList>
            <person name="Huptas C."/>
            <person name="Wenning M."/>
            <person name="Breitenwieser F."/>
            <person name="Doll E."/>
            <person name="Von Neubeck M."/>
            <person name="Busse H.-J."/>
            <person name="Scherer S."/>
        </authorList>
    </citation>
    <scope>NUCLEOTIDE SEQUENCE [LARGE SCALE GENOMIC DNA]</scope>
    <source>
        <strain evidence="1 2">DSM 22130</strain>
    </source>
</reference>
<protein>
    <recommendedName>
        <fullName evidence="3">DUF559 domain-containing protein</fullName>
    </recommendedName>
</protein>
<dbReference type="EMBL" id="SDMR01000002">
    <property type="protein sequence ID" value="TBT95858.1"/>
    <property type="molecule type" value="Genomic_DNA"/>
</dbReference>
<accession>A0A4Q9KMU1</accession>
<evidence type="ECO:0000313" key="1">
    <source>
        <dbReference type="EMBL" id="TBT95858.1"/>
    </source>
</evidence>
<organism evidence="1 2">
    <name type="scientific">Propioniciclava tarda</name>
    <dbReference type="NCBI Taxonomy" id="433330"/>
    <lineage>
        <taxon>Bacteria</taxon>
        <taxon>Bacillati</taxon>
        <taxon>Actinomycetota</taxon>
        <taxon>Actinomycetes</taxon>
        <taxon>Propionibacteriales</taxon>
        <taxon>Propionibacteriaceae</taxon>
        <taxon>Propioniciclava</taxon>
    </lineage>
</organism>
<dbReference type="Proteomes" id="UP000291933">
    <property type="component" value="Unassembled WGS sequence"/>
</dbReference>
<comment type="caution">
    <text evidence="1">The sequence shown here is derived from an EMBL/GenBank/DDBJ whole genome shotgun (WGS) entry which is preliminary data.</text>
</comment>
<dbReference type="OrthoDB" id="4870610at2"/>
<dbReference type="RefSeq" id="WP_131170973.1">
    <property type="nucleotide sequence ID" value="NZ_FXTL01000002.1"/>
</dbReference>
<dbReference type="AlphaFoldDB" id="A0A4Q9KMU1"/>
<name>A0A4Q9KMU1_PROTD</name>
<gene>
    <name evidence="1" type="ORF">ET996_02445</name>
</gene>
<sequence>MRTLPRFPEQHGLASRNQLSAAEWTPDARRHLTATVGQRPFPGVYAGHRGTLTDAEELSAAVLWAGPRALLTGAHALKILGVELPHPPSVYRFLTQDGLYAHECPGAAVVRTTRWPAERPVGGLRVAALERSLLDASRYQEYPAAQIQALTISVLQGGLSTVARVRAEVRGGRRNGTAAVNRGLRDFEGGSWSMAEVSLRRLLARRPWTVLYNPRLEDARGLPIGTPDAYLPEHGIAVQIHSKRYHCGPDSDGADLWEATVEGDSRFGAQGIIALGFAPNTIRKQGIRVLATIEAAVAARAGASLPPVRIALSRASTSSAIDPSLPPVRIAQTGSLVQDASSSRSGPRA</sequence>
<evidence type="ECO:0008006" key="3">
    <source>
        <dbReference type="Google" id="ProtNLM"/>
    </source>
</evidence>
<evidence type="ECO:0000313" key="2">
    <source>
        <dbReference type="Proteomes" id="UP000291933"/>
    </source>
</evidence>
<proteinExistence type="predicted"/>